<organism evidence="7 8">
    <name type="scientific">Carpediemonas membranifera</name>
    <dbReference type="NCBI Taxonomy" id="201153"/>
    <lineage>
        <taxon>Eukaryota</taxon>
        <taxon>Metamonada</taxon>
        <taxon>Carpediemonas-like organisms</taxon>
        <taxon>Carpediemonas</taxon>
    </lineage>
</organism>
<proteinExistence type="predicted"/>
<feature type="region of interest" description="Disordered" evidence="4">
    <location>
        <begin position="1"/>
        <end position="39"/>
    </location>
</feature>
<dbReference type="PROSITE" id="PS51192">
    <property type="entry name" value="HELICASE_ATP_BIND_1"/>
    <property type="match status" value="1"/>
</dbReference>
<dbReference type="OrthoDB" id="66977at2759"/>
<dbReference type="Proteomes" id="UP000717585">
    <property type="component" value="Unassembled WGS sequence"/>
</dbReference>
<gene>
    <name evidence="7" type="ORF">J8273_0109</name>
</gene>
<comment type="caution">
    <text evidence="7">The sequence shown here is derived from an EMBL/GenBank/DDBJ whole genome shotgun (WGS) entry which is preliminary data.</text>
</comment>
<evidence type="ECO:0000313" key="8">
    <source>
        <dbReference type="Proteomes" id="UP000717585"/>
    </source>
</evidence>
<dbReference type="GO" id="GO:0005524">
    <property type="term" value="F:ATP binding"/>
    <property type="evidence" value="ECO:0007669"/>
    <property type="project" value="UniProtKB-KW"/>
</dbReference>
<evidence type="ECO:0000259" key="5">
    <source>
        <dbReference type="PROSITE" id="PS51192"/>
    </source>
</evidence>
<dbReference type="PROSITE" id="PS00690">
    <property type="entry name" value="DEAH_ATP_HELICASE"/>
    <property type="match status" value="1"/>
</dbReference>
<dbReference type="SUPFAM" id="SSF52540">
    <property type="entry name" value="P-loop containing nucleoside triphosphate hydrolases"/>
    <property type="match status" value="1"/>
</dbReference>
<dbReference type="PROSITE" id="PS51194">
    <property type="entry name" value="HELICASE_CTER"/>
    <property type="match status" value="1"/>
</dbReference>
<dbReference type="GO" id="GO:0004386">
    <property type="term" value="F:helicase activity"/>
    <property type="evidence" value="ECO:0007669"/>
    <property type="project" value="UniProtKB-KW"/>
</dbReference>
<protein>
    <submittedName>
        <fullName evidence="7">Helicase conserved C-terminal domain</fullName>
    </submittedName>
</protein>
<dbReference type="AlphaFoldDB" id="A0A8J6BD05"/>
<dbReference type="GO" id="GO:0016787">
    <property type="term" value="F:hydrolase activity"/>
    <property type="evidence" value="ECO:0007669"/>
    <property type="project" value="UniProtKB-KW"/>
</dbReference>
<keyword evidence="8" id="KW-1185">Reference proteome</keyword>
<evidence type="ECO:0000256" key="1">
    <source>
        <dbReference type="ARBA" id="ARBA00022741"/>
    </source>
</evidence>
<feature type="compositionally biased region" description="Basic residues" evidence="4">
    <location>
        <begin position="1"/>
        <end position="11"/>
    </location>
</feature>
<dbReference type="PANTHER" id="PTHR18934">
    <property type="entry name" value="ATP-DEPENDENT RNA HELICASE"/>
    <property type="match status" value="1"/>
</dbReference>
<name>A0A8J6BD05_9EUKA</name>
<dbReference type="SMART" id="SM00490">
    <property type="entry name" value="HELICc"/>
    <property type="match status" value="1"/>
</dbReference>
<dbReference type="Gene3D" id="3.40.50.300">
    <property type="entry name" value="P-loop containing nucleotide triphosphate hydrolases"/>
    <property type="match status" value="2"/>
</dbReference>
<keyword evidence="3" id="KW-0067">ATP-binding</keyword>
<evidence type="ECO:0000256" key="4">
    <source>
        <dbReference type="SAM" id="MobiDB-lite"/>
    </source>
</evidence>
<evidence type="ECO:0000256" key="2">
    <source>
        <dbReference type="ARBA" id="ARBA00022801"/>
    </source>
</evidence>
<dbReference type="PANTHER" id="PTHR18934:SF145">
    <property type="entry name" value="ATP-DEPENDENT RNA HELICASE DHX57-RELATED"/>
    <property type="match status" value="1"/>
</dbReference>
<dbReference type="CDD" id="cd17917">
    <property type="entry name" value="DEXHc_RHA-like"/>
    <property type="match status" value="1"/>
</dbReference>
<dbReference type="GO" id="GO:0003723">
    <property type="term" value="F:RNA binding"/>
    <property type="evidence" value="ECO:0007669"/>
    <property type="project" value="TreeGrafter"/>
</dbReference>
<evidence type="ECO:0000259" key="6">
    <source>
        <dbReference type="PROSITE" id="PS51194"/>
    </source>
</evidence>
<evidence type="ECO:0000313" key="7">
    <source>
        <dbReference type="EMBL" id="KAG9394902.1"/>
    </source>
</evidence>
<dbReference type="InterPro" id="IPR011545">
    <property type="entry name" value="DEAD/DEAH_box_helicase_dom"/>
</dbReference>
<keyword evidence="7" id="KW-0347">Helicase</keyword>
<dbReference type="InterPro" id="IPR002464">
    <property type="entry name" value="DNA/RNA_helicase_DEAH_CS"/>
</dbReference>
<dbReference type="InterPro" id="IPR014001">
    <property type="entry name" value="Helicase_ATP-bd"/>
</dbReference>
<evidence type="ECO:0000256" key="3">
    <source>
        <dbReference type="ARBA" id="ARBA00022840"/>
    </source>
</evidence>
<dbReference type="Pfam" id="PF00271">
    <property type="entry name" value="Helicase_C"/>
    <property type="match status" value="1"/>
</dbReference>
<keyword evidence="1" id="KW-0547">Nucleotide-binding</keyword>
<feature type="domain" description="Helicase C-terminal" evidence="6">
    <location>
        <begin position="333"/>
        <end position="510"/>
    </location>
</feature>
<dbReference type="CDD" id="cd18791">
    <property type="entry name" value="SF2_C_RHA"/>
    <property type="match status" value="1"/>
</dbReference>
<reference evidence="7" key="1">
    <citation type="submission" date="2021-05" db="EMBL/GenBank/DDBJ databases">
        <title>A free-living protist that lacks canonical eukaryotic 1 DNA replication and segregation systems.</title>
        <authorList>
            <person name="Salas-Leiva D.E."/>
            <person name="Tromer E.C."/>
            <person name="Curtis B.A."/>
            <person name="Jerlstrom-Hultqvist J."/>
            <person name="Kolisko M."/>
            <person name="Yi Z."/>
            <person name="Salas-Leiva J.S."/>
            <person name="Gallot-Lavallee L."/>
            <person name="Kops G.J.P.L."/>
            <person name="Archibald J.M."/>
            <person name="Simpson A.G.B."/>
            <person name="Roger A.J."/>
        </authorList>
    </citation>
    <scope>NUCLEOTIDE SEQUENCE</scope>
    <source>
        <strain evidence="7">BICM</strain>
    </source>
</reference>
<accession>A0A8J6BD05</accession>
<dbReference type="EMBL" id="JAHDYR010000012">
    <property type="protein sequence ID" value="KAG9394902.1"/>
    <property type="molecule type" value="Genomic_DNA"/>
</dbReference>
<keyword evidence="2" id="KW-0378">Hydrolase</keyword>
<dbReference type="InterPro" id="IPR001650">
    <property type="entry name" value="Helicase_C-like"/>
</dbReference>
<dbReference type="Pfam" id="PF00270">
    <property type="entry name" value="DEAD"/>
    <property type="match status" value="1"/>
</dbReference>
<feature type="domain" description="Helicase ATP-binding" evidence="5">
    <location>
        <begin position="88"/>
        <end position="256"/>
    </location>
</feature>
<dbReference type="SMART" id="SM00487">
    <property type="entry name" value="DEXDc"/>
    <property type="match status" value="1"/>
</dbReference>
<sequence>MAKGKRGKKKTGPTAIEQFKQSVKRNSAPKAPQSAQAGNCAAQIDKHVPVDTTRRAVSTANDPLRHHIARVQRGLTVLPVDAFAHEVVERVQTQRVTVIQGSTGCGKSTRIPRYIADCVDGAKIICTQPRRKAATKVAQRIAEEWGMSMNEPGSRIGYYIKDEHAGDFRHMTIQMVTTGWLLQMLVHNPDYLRYFSHVVLDEVHERDVDPDILFFIIRRVLSMPGLERVRLVLMSATVNVALFTEYFQTLSPTRLLPPLCIDQQVHSVSDAFLDELTKEKSVAGIAGIPALAALFGFGKLNDRLISHKAEQLLFNRHVPEMWTMLIKEIALARMKGSVPGMTGGDAILVFLPGIRAIEDVYDRLFDVLGDDDRIVLYQFHSEVEFDDDVFAVPQPGKTHVILATTIAETSVTIPNVTTVIDTGVAKRPVGDPQGNIILRPTWISQSSALQRRGRTGRVCPGLCVRLYPRWFFDRVMPANPMSVIQALPLETVVLKLLMVNPSETPGRTLTQLLEAPESDRLDYALENDYVHGFVTTPDDATTAVTPLGEMACSMGLSAPLTAALISAVATFNAKIIRTVAVAAAMNVAGRLPYVMGSWRFDPHPEMFAAHSMRCNNIGRPPHTRPSAGMTCDVAASDVEAMCQVIEAFVSTPKSAQTGFFATRGLKKELFTAFMTQLHSICSSICQTFPEDTRQTLAQAFAAFFPRRDAVARDGGLFSHTMGGFMLGGLLVSGIRELDRVGLEKKPLDLRRPLDEEGWAGFDIGSGMRSVPRDELIAVMNSSPALVLHLSALKPGQKTTHPELLTAEYWETAAEYLLNSAYDPRSGQVRARGRSHKIGCVVTKIQGSKKKSKSLVALLYNLQTLGPIPEADTSPYAPPFDLLSGSLYNLMTVTTGARNDTIVFPGPDRVRFYNRRECQVDRRMPLLAKSGGPGPNRPADSTVAVPFTFRNAQEIKAKGTAGSHTVLRRRAVSMHSVDCYAIPVSQSLSQVGANMVSVYWDAVHLIRLPSAIMVVFRMVFDPDFSEVEAALDADDQVLSVTMYKTKGDIMSSGTPGLTLDDLVAVTEVTGGFDKTLKMMADHDIRVGSAIAPWTHTLLATVRALGAVIAQGLDQPGQYVRSVRFVAKRGLTVVWDGPTDLGSGVQAVQGQLDDSSWF</sequence>
<dbReference type="InterPro" id="IPR027417">
    <property type="entry name" value="P-loop_NTPase"/>
</dbReference>